<dbReference type="EMBL" id="CP024785">
    <property type="protein sequence ID" value="AUB39671.1"/>
    <property type="molecule type" value="Genomic_DNA"/>
</dbReference>
<dbReference type="AlphaFoldDB" id="A0A2K8SW29"/>
<dbReference type="KEGG" id="nfl:COO91_05669"/>
<keyword evidence="2" id="KW-1185">Reference proteome</keyword>
<sequence>MRYQQGYWDIEKILQGINSRLKNPTQWPVVDARLNYP</sequence>
<reference evidence="1 2" key="1">
    <citation type="submission" date="2017-11" db="EMBL/GenBank/DDBJ databases">
        <title>Complete genome of a free-living desiccation-tolerant cyanobacterium and its photosynthetic adaptation to extreme terrestrial habitat.</title>
        <authorList>
            <person name="Shang J."/>
        </authorList>
    </citation>
    <scope>NUCLEOTIDE SEQUENCE [LARGE SCALE GENOMIC DNA]</scope>
    <source>
        <strain evidence="1 2">CCNUN1</strain>
    </source>
</reference>
<dbReference type="Proteomes" id="UP000232003">
    <property type="component" value="Chromosome"/>
</dbReference>
<evidence type="ECO:0000313" key="1">
    <source>
        <dbReference type="EMBL" id="AUB39671.1"/>
    </source>
</evidence>
<organism evidence="1 2">
    <name type="scientific">Nostoc flagelliforme CCNUN1</name>
    <dbReference type="NCBI Taxonomy" id="2038116"/>
    <lineage>
        <taxon>Bacteria</taxon>
        <taxon>Bacillati</taxon>
        <taxon>Cyanobacteriota</taxon>
        <taxon>Cyanophyceae</taxon>
        <taxon>Nostocales</taxon>
        <taxon>Nostocaceae</taxon>
        <taxon>Nostoc</taxon>
    </lineage>
</organism>
<protein>
    <submittedName>
        <fullName evidence="1">Uncharacterized protein</fullName>
    </submittedName>
</protein>
<accession>A0A2K8SW29</accession>
<name>A0A2K8SW29_9NOSO</name>
<evidence type="ECO:0000313" key="2">
    <source>
        <dbReference type="Proteomes" id="UP000232003"/>
    </source>
</evidence>
<proteinExistence type="predicted"/>
<gene>
    <name evidence="1" type="ORF">COO91_05669</name>
</gene>